<dbReference type="EMBL" id="OZ037951">
    <property type="protein sequence ID" value="CAL1714067.1"/>
    <property type="molecule type" value="Genomic_DNA"/>
</dbReference>
<feature type="compositionally biased region" description="Low complexity" evidence="8">
    <location>
        <begin position="222"/>
        <end position="244"/>
    </location>
</feature>
<feature type="region of interest" description="Disordered" evidence="8">
    <location>
        <begin position="200"/>
        <end position="272"/>
    </location>
</feature>
<organism evidence="11 12">
    <name type="scientific">Somion occarium</name>
    <dbReference type="NCBI Taxonomy" id="3059160"/>
    <lineage>
        <taxon>Eukaryota</taxon>
        <taxon>Fungi</taxon>
        <taxon>Dikarya</taxon>
        <taxon>Basidiomycota</taxon>
        <taxon>Agaricomycotina</taxon>
        <taxon>Agaricomycetes</taxon>
        <taxon>Polyporales</taxon>
        <taxon>Cerrenaceae</taxon>
        <taxon>Somion</taxon>
    </lineage>
</organism>
<evidence type="ECO:0000256" key="5">
    <source>
        <dbReference type="ARBA" id="ARBA00022786"/>
    </source>
</evidence>
<feature type="compositionally biased region" description="Pro residues" evidence="8">
    <location>
        <begin position="299"/>
        <end position="321"/>
    </location>
</feature>
<protein>
    <recommendedName>
        <fullName evidence="3">ubiquitinyl hydrolase 1</fullName>
        <ecNumber evidence="3">3.4.19.12</ecNumber>
    </recommendedName>
</protein>
<comment type="similarity">
    <text evidence="2">Belongs to the peptidase C19 family.</text>
</comment>
<dbReference type="SUPFAM" id="SSF54001">
    <property type="entry name" value="Cysteine proteinases"/>
    <property type="match status" value="1"/>
</dbReference>
<feature type="domain" description="Rhodanese" evidence="9">
    <location>
        <begin position="421"/>
        <end position="543"/>
    </location>
</feature>
<dbReference type="SMART" id="SM00450">
    <property type="entry name" value="RHOD"/>
    <property type="match status" value="1"/>
</dbReference>
<dbReference type="InterPro" id="IPR036873">
    <property type="entry name" value="Rhodanese-like_dom_sf"/>
</dbReference>
<reference evidence="12" key="1">
    <citation type="submission" date="2024-04" db="EMBL/GenBank/DDBJ databases">
        <authorList>
            <person name="Shaw F."/>
            <person name="Minotto A."/>
        </authorList>
    </citation>
    <scope>NUCLEOTIDE SEQUENCE [LARGE SCALE GENOMIC DNA]</scope>
</reference>
<dbReference type="CDD" id="cd02674">
    <property type="entry name" value="Peptidase_C19R"/>
    <property type="match status" value="1"/>
</dbReference>
<evidence type="ECO:0000259" key="9">
    <source>
        <dbReference type="PROSITE" id="PS50206"/>
    </source>
</evidence>
<keyword evidence="7" id="KW-0788">Thiol protease</keyword>
<dbReference type="SUPFAM" id="SSF52821">
    <property type="entry name" value="Rhodanese/Cell cycle control phosphatase"/>
    <property type="match status" value="1"/>
</dbReference>
<accession>A0ABP1E3G6</accession>
<evidence type="ECO:0000259" key="10">
    <source>
        <dbReference type="PROSITE" id="PS50235"/>
    </source>
</evidence>
<keyword evidence="12" id="KW-1185">Reference proteome</keyword>
<feature type="region of interest" description="Disordered" evidence="8">
    <location>
        <begin position="808"/>
        <end position="831"/>
    </location>
</feature>
<evidence type="ECO:0000256" key="3">
    <source>
        <dbReference type="ARBA" id="ARBA00012759"/>
    </source>
</evidence>
<keyword evidence="6" id="KW-0378">Hydrolase</keyword>
<evidence type="ECO:0000256" key="2">
    <source>
        <dbReference type="ARBA" id="ARBA00009085"/>
    </source>
</evidence>
<dbReference type="Pfam" id="PF00443">
    <property type="entry name" value="UCH"/>
    <property type="match status" value="1"/>
</dbReference>
<dbReference type="InterPro" id="IPR038765">
    <property type="entry name" value="Papain-like_cys_pep_sf"/>
</dbReference>
<feature type="region of interest" description="Disordered" evidence="8">
    <location>
        <begin position="608"/>
        <end position="705"/>
    </location>
</feature>
<evidence type="ECO:0000256" key="8">
    <source>
        <dbReference type="SAM" id="MobiDB-lite"/>
    </source>
</evidence>
<dbReference type="Proteomes" id="UP001497453">
    <property type="component" value="Chromosome 8"/>
</dbReference>
<dbReference type="Pfam" id="PF00581">
    <property type="entry name" value="Rhodanese"/>
    <property type="match status" value="1"/>
</dbReference>
<dbReference type="InterPro" id="IPR028889">
    <property type="entry name" value="USP"/>
</dbReference>
<evidence type="ECO:0000256" key="6">
    <source>
        <dbReference type="ARBA" id="ARBA00022801"/>
    </source>
</evidence>
<feature type="region of interest" description="Disordered" evidence="8">
    <location>
        <begin position="756"/>
        <end position="775"/>
    </location>
</feature>
<dbReference type="InterPro" id="IPR050185">
    <property type="entry name" value="Ub_carboxyl-term_hydrolase"/>
</dbReference>
<proteinExistence type="inferred from homology"/>
<evidence type="ECO:0000313" key="11">
    <source>
        <dbReference type="EMBL" id="CAL1714067.1"/>
    </source>
</evidence>
<dbReference type="Gene3D" id="3.90.70.10">
    <property type="entry name" value="Cysteine proteinases"/>
    <property type="match status" value="1"/>
</dbReference>
<sequence length="1264" mass="137574">MPGVTVLPHSPGFGHHSPSEYVASHLKTPGNRIHVSEMQNGHSIPPRATVSDIKTAAREQALKAGRGASPTNLLKSAKDQIARAQIAENEGDLKESLSSLTKAAALVSIFMDSSEFKQEMSGKKGVLTRELLHFQEHEGMGLRVRTLQLEEKLGMIETEASQRPEIESPVGSASIAERMLKLQSAGLSVEPAGPASKRISRDLHTIPPISPDTYVPAPNRMSLQGLPSPLPTSSSLASPVTTSSKLPSPHTLIPASSFGPPSPSSSTASSPLDLTDFQQAFPSIDELDERVAVPSSSYTPPPHEPSPLHAPTPSFPSPAPAFPIPRPAFPVLPLDHAPRPSSTPIPPTIDTFVSRPASPAGPGRSPLSPSVPRKPSGLGLNHKASRSPLIPSGSLTPSSEKRELPFTTLFPRILHEYKQKPGFKVLLLDIRTRDEFEREHIKADAVVCIEPSILLRDGVSAESIENALVIGPRNESTLFSNRDKFDLVAIYDEESENPSASPAITALQRAIYENAFKKILRNIPMLLVGGLKAWKAEFGSDELVRTGLELTTAGPSTAVSPPVSSPKIDGLGITGMNGNLVSASASISSLNGAAGGNWTRGPVSIAQHARTPAESATSPVPPSSFPEAVSMGRSRSGTESATDSGYKLWLPGAPPPRPRRSPNGDSKENLPVSPPPQDPSKRLSRKPAISRPTSNSVPAYTPSIPEFNTTHHVSASLSHGATPIQYPQFSTRTISPQVSGSNFNVSSSSVNGLVSLPPQASINPSPLSRRRSDYVDQSQEALSGITNRPAIDYPALSVQHILRLPPAAASSSMERQDNRPRVLQHQTGPKPPTIASDYPVTYWADVQIGTSGLRNLGNTCYMNSTIQCLSATVPFARFFTDGRWKSAVNMVNPMGTKGNLANAFASILRDMWQGEMQALSPVTFRRSICTYASHFSGTEQHDCQEFLQFLLDGLHEDLNRVLNKPIINTTPEREGELERLPTPIASEQEWQLYRMRNDSLVVDLFQGQFRNRLECLTCHKTSTTYNSFMYLTLPIPSTRGSSRASLHQCLDAFVREEVMEKSDAWHCPNCKTLRKATKRLSLSRLPPVLLVHLKRFSHKGHFTDKIETFVDFPMKGLDLTNYMPSPLPPGVSPAQPLSPDDPRAQIPPYRYDLYAVTNHFGTLSSGHYTAFISSRGGWLYCDDSRISSADPKDVVVSHKCFAQLGGKTDLRYRESRLTFCTTRGPNSKLHFTLLLFPPSHSFFSSLSPGCCCFRPYFLFAIFMH</sequence>
<feature type="domain" description="USP" evidence="10">
    <location>
        <begin position="851"/>
        <end position="1223"/>
    </location>
</feature>
<dbReference type="PROSITE" id="PS00972">
    <property type="entry name" value="USP_1"/>
    <property type="match status" value="1"/>
</dbReference>
<dbReference type="EC" id="3.4.19.12" evidence="3"/>
<feature type="region of interest" description="Disordered" evidence="8">
    <location>
        <begin position="292"/>
        <end position="321"/>
    </location>
</feature>
<dbReference type="InterPro" id="IPR018200">
    <property type="entry name" value="USP_CS"/>
</dbReference>
<dbReference type="InterPro" id="IPR001394">
    <property type="entry name" value="Peptidase_C19_UCH"/>
</dbReference>
<dbReference type="PANTHER" id="PTHR21646:SF95">
    <property type="entry name" value="UBIQUITIN CARBOXYL-TERMINAL HYDROLASE 4-RELATED"/>
    <property type="match status" value="1"/>
</dbReference>
<dbReference type="PROSITE" id="PS50206">
    <property type="entry name" value="RHODANESE_3"/>
    <property type="match status" value="1"/>
</dbReference>
<evidence type="ECO:0000256" key="4">
    <source>
        <dbReference type="ARBA" id="ARBA00022670"/>
    </source>
</evidence>
<feature type="compositionally biased region" description="Polar residues" evidence="8">
    <location>
        <begin position="633"/>
        <end position="643"/>
    </location>
</feature>
<evidence type="ECO:0000256" key="7">
    <source>
        <dbReference type="ARBA" id="ARBA00022807"/>
    </source>
</evidence>
<dbReference type="PROSITE" id="PS50235">
    <property type="entry name" value="USP_3"/>
    <property type="match status" value="1"/>
</dbReference>
<dbReference type="PROSITE" id="PS00973">
    <property type="entry name" value="USP_2"/>
    <property type="match status" value="1"/>
</dbReference>
<keyword evidence="5" id="KW-0833">Ubl conjugation pathway</keyword>
<keyword evidence="4" id="KW-0645">Protease</keyword>
<dbReference type="Gene3D" id="3.40.250.10">
    <property type="entry name" value="Rhodanese-like domain"/>
    <property type="match status" value="1"/>
</dbReference>
<dbReference type="PANTHER" id="PTHR21646">
    <property type="entry name" value="UBIQUITIN CARBOXYL-TERMINAL HYDROLASE"/>
    <property type="match status" value="1"/>
</dbReference>
<comment type="catalytic activity">
    <reaction evidence="1">
        <text>Thiol-dependent hydrolysis of ester, thioester, amide, peptide and isopeptide bonds formed by the C-terminal Gly of ubiquitin (a 76-residue protein attached to proteins as an intracellular targeting signal).</text>
        <dbReference type="EC" id="3.4.19.12"/>
    </reaction>
</comment>
<feature type="compositionally biased region" description="Low complexity" evidence="8">
    <location>
        <begin position="254"/>
        <end position="271"/>
    </location>
</feature>
<gene>
    <name evidence="11" type="ORF">GFSPODELE1_LOCUS9609</name>
</gene>
<dbReference type="InterPro" id="IPR001763">
    <property type="entry name" value="Rhodanese-like_dom"/>
</dbReference>
<feature type="region of interest" description="Disordered" evidence="8">
    <location>
        <begin position="333"/>
        <end position="400"/>
    </location>
</feature>
<name>A0ABP1E3G6_9APHY</name>
<evidence type="ECO:0000313" key="12">
    <source>
        <dbReference type="Proteomes" id="UP001497453"/>
    </source>
</evidence>
<evidence type="ECO:0000256" key="1">
    <source>
        <dbReference type="ARBA" id="ARBA00000707"/>
    </source>
</evidence>